<proteinExistence type="predicted"/>
<keyword evidence="2" id="KW-0442">Lipid degradation</keyword>
<dbReference type="Proteomes" id="UP001156389">
    <property type="component" value="Unassembled WGS sequence"/>
</dbReference>
<keyword evidence="3" id="KW-0443">Lipid metabolism</keyword>
<dbReference type="RefSeq" id="WP_260220417.1">
    <property type="nucleotide sequence ID" value="NZ_JAJAGO010000012.1"/>
</dbReference>
<evidence type="ECO:0000256" key="3">
    <source>
        <dbReference type="ARBA" id="ARBA00023098"/>
    </source>
</evidence>
<dbReference type="InterPro" id="IPR006311">
    <property type="entry name" value="TAT_signal"/>
</dbReference>
<feature type="region of interest" description="Disordered" evidence="4">
    <location>
        <begin position="36"/>
        <end position="66"/>
    </location>
</feature>
<dbReference type="EMBL" id="JAJAGO010000012">
    <property type="protein sequence ID" value="MCT2593070.1"/>
    <property type="molecule type" value="Genomic_DNA"/>
</dbReference>
<dbReference type="PANTHER" id="PTHR10272:SF0">
    <property type="entry name" value="PLATELET-ACTIVATING FACTOR ACETYLHYDROLASE"/>
    <property type="match status" value="1"/>
</dbReference>
<protein>
    <submittedName>
        <fullName evidence="5">Lipase</fullName>
    </submittedName>
</protein>
<reference evidence="5 6" key="1">
    <citation type="submission" date="2021-10" db="EMBL/GenBank/DDBJ databases">
        <title>Streptomyces gossypii sp. nov., isolated from soil collected from cotton field.</title>
        <authorList>
            <person name="Ge X."/>
            <person name="Chen X."/>
            <person name="Liu W."/>
        </authorList>
    </citation>
    <scope>NUCLEOTIDE SEQUENCE [LARGE SCALE GENOMIC DNA]</scope>
    <source>
        <strain evidence="5 6">N2-109</strain>
    </source>
</reference>
<accession>A0ABT2JYU0</accession>
<keyword evidence="6" id="KW-1185">Reference proteome</keyword>
<gene>
    <name evidence="5" type="ORF">LHJ74_24695</name>
</gene>
<sequence>MRADRRSPHLRTTRRAVVGALVAGGFTAAVPTAAPAFGLSGSQRRGTGSRDGGHPRPVQLTLPRPAGPYAVGTVELHLVDERRADPWDATRRRELMVSVWYAADGTHAADAGSTGPGWRPRAPYMRPGAAELFGQGAAEVLGLPPGTIDWAGARTHARTGAHVSRRAGRTPVVLFSPGMYNARTLGTSMAGQLASEGYAVVTIDHPGEAPVEFADGRVVGPSPELQQMTDQSARWQRALDIRAADIRFVLDQLRLLTDGGNPDAGRRRLPRGLAGALDLRKVGIYGHSMGGAAAAMAMHQDRRIGAGVFLDSPMGLHWTDPDELLPVAKAGLDRPFLLMGAKLFHEDGSVEPHTHRTSASLQSLWEHSPGWKRDLSFWPAAAHNSFTDYQWLVPQLDQAFTLPEGLRAGMIGTVDPRRSMAAQRVYLTAFLDSTLRGLPRPVLDGPSPQHPDVRFIS</sequence>
<comment type="caution">
    <text evidence="5">The sequence shown here is derived from an EMBL/GenBank/DDBJ whole genome shotgun (WGS) entry which is preliminary data.</text>
</comment>
<dbReference type="Pfam" id="PF03403">
    <property type="entry name" value="PAF-AH_p_II"/>
    <property type="match status" value="1"/>
</dbReference>
<evidence type="ECO:0000313" key="6">
    <source>
        <dbReference type="Proteomes" id="UP001156389"/>
    </source>
</evidence>
<keyword evidence="1" id="KW-0378">Hydrolase</keyword>
<name>A0ABT2JYU0_9ACTN</name>
<evidence type="ECO:0000256" key="2">
    <source>
        <dbReference type="ARBA" id="ARBA00022963"/>
    </source>
</evidence>
<dbReference type="SUPFAM" id="SSF53474">
    <property type="entry name" value="alpha/beta-Hydrolases"/>
    <property type="match status" value="1"/>
</dbReference>
<dbReference type="PROSITE" id="PS51318">
    <property type="entry name" value="TAT"/>
    <property type="match status" value="1"/>
</dbReference>
<dbReference type="InterPro" id="IPR029058">
    <property type="entry name" value="AB_hydrolase_fold"/>
</dbReference>
<dbReference type="Gene3D" id="3.40.50.1820">
    <property type="entry name" value="alpha/beta hydrolase"/>
    <property type="match status" value="1"/>
</dbReference>
<evidence type="ECO:0000256" key="4">
    <source>
        <dbReference type="SAM" id="MobiDB-lite"/>
    </source>
</evidence>
<evidence type="ECO:0000313" key="5">
    <source>
        <dbReference type="EMBL" id="MCT2593070.1"/>
    </source>
</evidence>
<organism evidence="5 6">
    <name type="scientific">Streptomyces gossypii</name>
    <dbReference type="NCBI Taxonomy" id="2883101"/>
    <lineage>
        <taxon>Bacteria</taxon>
        <taxon>Bacillati</taxon>
        <taxon>Actinomycetota</taxon>
        <taxon>Actinomycetes</taxon>
        <taxon>Kitasatosporales</taxon>
        <taxon>Streptomycetaceae</taxon>
        <taxon>Streptomyces</taxon>
    </lineage>
</organism>
<dbReference type="PANTHER" id="PTHR10272">
    <property type="entry name" value="PLATELET-ACTIVATING FACTOR ACETYLHYDROLASE"/>
    <property type="match status" value="1"/>
</dbReference>
<evidence type="ECO:0000256" key="1">
    <source>
        <dbReference type="ARBA" id="ARBA00022801"/>
    </source>
</evidence>